<dbReference type="InterPro" id="IPR037124">
    <property type="entry name" value="Chaperonin_GroES_sf"/>
</dbReference>
<dbReference type="Pfam" id="PF00166">
    <property type="entry name" value="Cpn10"/>
    <property type="match status" value="1"/>
</dbReference>
<dbReference type="CDD" id="cd00320">
    <property type="entry name" value="cpn10"/>
    <property type="match status" value="1"/>
</dbReference>
<dbReference type="GO" id="GO:0005524">
    <property type="term" value="F:ATP binding"/>
    <property type="evidence" value="ECO:0007669"/>
    <property type="project" value="InterPro"/>
</dbReference>
<organism evidence="2">
    <name type="scientific">uncultured Caudovirales phage</name>
    <dbReference type="NCBI Taxonomy" id="2100421"/>
    <lineage>
        <taxon>Viruses</taxon>
        <taxon>Duplodnaviria</taxon>
        <taxon>Heunggongvirae</taxon>
        <taxon>Uroviricota</taxon>
        <taxon>Caudoviricetes</taxon>
        <taxon>Peduoviridae</taxon>
        <taxon>Maltschvirus</taxon>
        <taxon>Maltschvirus maltsch</taxon>
    </lineage>
</organism>
<dbReference type="InterPro" id="IPR011032">
    <property type="entry name" value="GroES-like_sf"/>
</dbReference>
<keyword evidence="1" id="KW-0143">Chaperone</keyword>
<accession>A0A6J7WBE4</accession>
<dbReference type="SUPFAM" id="SSF50129">
    <property type="entry name" value="GroES-like"/>
    <property type="match status" value="1"/>
</dbReference>
<dbReference type="InterPro" id="IPR020818">
    <property type="entry name" value="Chaperonin_GroES"/>
</dbReference>
<reference evidence="2" key="1">
    <citation type="submission" date="2020-05" db="EMBL/GenBank/DDBJ databases">
        <authorList>
            <person name="Chiriac C."/>
            <person name="Salcher M."/>
            <person name="Ghai R."/>
            <person name="Kavagutti S V."/>
        </authorList>
    </citation>
    <scope>NUCLEOTIDE SEQUENCE</scope>
</reference>
<dbReference type="GO" id="GO:0044183">
    <property type="term" value="F:protein folding chaperone"/>
    <property type="evidence" value="ECO:0007669"/>
    <property type="project" value="InterPro"/>
</dbReference>
<proteinExistence type="predicted"/>
<protein>
    <submittedName>
        <fullName evidence="2">Co-chaperonin GroES</fullName>
    </submittedName>
</protein>
<dbReference type="Gene3D" id="2.30.33.40">
    <property type="entry name" value="GroES chaperonin"/>
    <property type="match status" value="1"/>
</dbReference>
<dbReference type="EMBL" id="LR798217">
    <property type="protein sequence ID" value="CAB5194656.1"/>
    <property type="molecule type" value="Genomic_DNA"/>
</dbReference>
<gene>
    <name evidence="2" type="ORF">UFOVP173_13</name>
</gene>
<evidence type="ECO:0000313" key="2">
    <source>
        <dbReference type="EMBL" id="CAB5194656.1"/>
    </source>
</evidence>
<dbReference type="SMART" id="SM00883">
    <property type="entry name" value="Cpn10"/>
    <property type="match status" value="1"/>
</dbReference>
<sequence>MKALQNCVIIERDVEKHPLFVIPETEKMETGVAVAIGPQCLDIKVGDHVYFGVGQEFKQDGKMYVVMREPHILGVLDE</sequence>
<name>A0A6J7WBE4_9CAUD</name>
<evidence type="ECO:0000256" key="1">
    <source>
        <dbReference type="ARBA" id="ARBA00023186"/>
    </source>
</evidence>